<evidence type="ECO:0000313" key="1">
    <source>
        <dbReference type="EMBL" id="CUP74333.1"/>
    </source>
</evidence>
<sequence length="53" mass="6033">MKIRAKADFYGSIKMDKDETREIENDPVISDLLKMGLIEILDEQEGGESDESE</sequence>
<dbReference type="Proteomes" id="UP000095564">
    <property type="component" value="Unassembled WGS sequence"/>
</dbReference>
<reference evidence="1 2" key="1">
    <citation type="submission" date="2015-09" db="EMBL/GenBank/DDBJ databases">
        <authorList>
            <consortium name="Pathogen Informatics"/>
        </authorList>
    </citation>
    <scope>NUCLEOTIDE SEQUENCE [LARGE SCALE GENOMIC DNA]</scope>
    <source>
        <strain evidence="1 2">2789STDY5834908</strain>
    </source>
</reference>
<dbReference type="EMBL" id="CZAU01000020">
    <property type="protein sequence ID" value="CUP74333.1"/>
    <property type="molecule type" value="Genomic_DNA"/>
</dbReference>
<protein>
    <submittedName>
        <fullName evidence="1">Uncharacterized protein</fullName>
    </submittedName>
</protein>
<dbReference type="AlphaFoldDB" id="A0A174QM73"/>
<dbReference type="RefSeq" id="WP_155512798.1">
    <property type="nucleotide sequence ID" value="NZ_CP012098.1"/>
</dbReference>
<proteinExistence type="predicted"/>
<organism evidence="1 2">
    <name type="scientific">Anaerostipes hadrus</name>
    <dbReference type="NCBI Taxonomy" id="649756"/>
    <lineage>
        <taxon>Bacteria</taxon>
        <taxon>Bacillati</taxon>
        <taxon>Bacillota</taxon>
        <taxon>Clostridia</taxon>
        <taxon>Lachnospirales</taxon>
        <taxon>Lachnospiraceae</taxon>
        <taxon>Anaerostipes</taxon>
    </lineage>
</organism>
<gene>
    <name evidence="1" type="ORF">ERS852520_02073</name>
</gene>
<accession>A0A174QM73</accession>
<evidence type="ECO:0000313" key="2">
    <source>
        <dbReference type="Proteomes" id="UP000095564"/>
    </source>
</evidence>
<name>A0A174QM73_ANAHA</name>